<evidence type="ECO:0000313" key="6">
    <source>
        <dbReference type="Ensembl" id="ENSEEEP00000063901.1"/>
    </source>
</evidence>
<evidence type="ECO:0000256" key="4">
    <source>
        <dbReference type="SAM" id="MobiDB-lite"/>
    </source>
</evidence>
<feature type="domain" description="Holliday junction regulator protein family C-terminal" evidence="5">
    <location>
        <begin position="41"/>
        <end position="98"/>
    </location>
</feature>
<dbReference type="Ensembl" id="ENSEEET00000053382.1">
    <property type="protein sequence ID" value="ENSEEEP00000063901.1"/>
    <property type="gene ID" value="ENSEEEG00000000295.2"/>
</dbReference>
<dbReference type="InterPro" id="IPR022102">
    <property type="entry name" value="HJURP_C"/>
</dbReference>
<evidence type="ECO:0000256" key="1">
    <source>
        <dbReference type="ARBA" id="ARBA00004123"/>
    </source>
</evidence>
<dbReference type="GeneTree" id="ENSGT00940000156205"/>
<sequence length="413" mass="44037">TLKNDFEFHICLPPPPPIHVDPSVTLVMRFLQALHKKEQRGCESPEADASSYILTPHTEEKYQKINEEFDNMMRNHKLADVLAQHSFSVSASVPVNEPYARGSLAHTQTLPSPTSNLDEATMLSPIPSAVQPAPTTGLAGLLQKRSTLCLVVLLAGSTSVKSFFSLTVNGLAGTQRENSTGGGLPAKSPAPPTGSLALVGHKPELRLLLPPACKSNAQTLRINSPQSNQSLTTPVVSMASPSLPQQGMPYTAMTSAYDSDYSLSSSELSNLHGFNLPESLTLASGPSWQHIQLVQSAPTSQGASRHAVQVSKRSSSPSPVINIKAEPASPPGEPHTPLAFLALLPPSSRQEAGRSPAESLSSSCSSYEGSDREEQRRDLNPPMPVPGQARPLTGLETSGGPSLKRLRMDTWVT</sequence>
<accession>A0AAY5F4C4</accession>
<keyword evidence="7" id="KW-1185">Reference proteome</keyword>
<proteinExistence type="predicted"/>
<dbReference type="GO" id="GO:0005634">
    <property type="term" value="C:nucleus"/>
    <property type="evidence" value="ECO:0007669"/>
    <property type="project" value="UniProtKB-SubCell"/>
</dbReference>
<keyword evidence="3" id="KW-0539">Nucleus</keyword>
<evidence type="ECO:0000259" key="5">
    <source>
        <dbReference type="Pfam" id="PF12347"/>
    </source>
</evidence>
<reference evidence="6" key="3">
    <citation type="submission" date="2025-09" db="UniProtKB">
        <authorList>
            <consortium name="Ensembl"/>
        </authorList>
    </citation>
    <scope>IDENTIFICATION</scope>
</reference>
<evidence type="ECO:0000313" key="7">
    <source>
        <dbReference type="Proteomes" id="UP000314983"/>
    </source>
</evidence>
<reference evidence="6 7" key="1">
    <citation type="submission" date="2020-05" db="EMBL/GenBank/DDBJ databases">
        <title>Electrophorus electricus (electric eel) genome, fEleEle1, primary haplotype.</title>
        <authorList>
            <person name="Myers G."/>
            <person name="Meyer A."/>
            <person name="Fedrigo O."/>
            <person name="Formenti G."/>
            <person name="Rhie A."/>
            <person name="Tracey A."/>
            <person name="Sims Y."/>
            <person name="Jarvis E.D."/>
        </authorList>
    </citation>
    <scope>NUCLEOTIDE SEQUENCE [LARGE SCALE GENOMIC DNA]</scope>
</reference>
<organism evidence="6 7">
    <name type="scientific">Electrophorus electricus</name>
    <name type="common">Electric eel</name>
    <name type="synonym">Gymnotus electricus</name>
    <dbReference type="NCBI Taxonomy" id="8005"/>
    <lineage>
        <taxon>Eukaryota</taxon>
        <taxon>Metazoa</taxon>
        <taxon>Chordata</taxon>
        <taxon>Craniata</taxon>
        <taxon>Vertebrata</taxon>
        <taxon>Euteleostomi</taxon>
        <taxon>Actinopterygii</taxon>
        <taxon>Neopterygii</taxon>
        <taxon>Teleostei</taxon>
        <taxon>Ostariophysi</taxon>
        <taxon>Gymnotiformes</taxon>
        <taxon>Gymnotoidei</taxon>
        <taxon>Gymnotidae</taxon>
        <taxon>Electrophorus</taxon>
    </lineage>
</organism>
<reference evidence="6" key="2">
    <citation type="submission" date="2025-08" db="UniProtKB">
        <authorList>
            <consortium name="Ensembl"/>
        </authorList>
    </citation>
    <scope>IDENTIFICATION</scope>
</reference>
<feature type="compositionally biased region" description="Low complexity" evidence="4">
    <location>
        <begin position="355"/>
        <end position="368"/>
    </location>
</feature>
<dbReference type="Proteomes" id="UP000314983">
    <property type="component" value="Chromosome 1"/>
</dbReference>
<keyword evidence="2" id="KW-0238">DNA-binding</keyword>
<feature type="compositionally biased region" description="Basic and acidic residues" evidence="4">
    <location>
        <begin position="369"/>
        <end position="379"/>
    </location>
</feature>
<name>A0AAY5F4C4_ELEEL</name>
<feature type="compositionally biased region" description="Low complexity" evidence="4">
    <location>
        <begin position="337"/>
        <end position="346"/>
    </location>
</feature>
<comment type="subcellular location">
    <subcellularLocation>
        <location evidence="1">Nucleus</location>
    </subcellularLocation>
</comment>
<dbReference type="AlphaFoldDB" id="A0AAY5F4C4"/>
<dbReference type="GO" id="GO:0003677">
    <property type="term" value="F:DNA binding"/>
    <property type="evidence" value="ECO:0007669"/>
    <property type="project" value="UniProtKB-KW"/>
</dbReference>
<feature type="region of interest" description="Disordered" evidence="4">
    <location>
        <begin position="295"/>
        <end position="413"/>
    </location>
</feature>
<evidence type="ECO:0000256" key="3">
    <source>
        <dbReference type="ARBA" id="ARBA00023242"/>
    </source>
</evidence>
<dbReference type="Pfam" id="PF12347">
    <property type="entry name" value="HJURP_C"/>
    <property type="match status" value="1"/>
</dbReference>
<protein>
    <recommendedName>
        <fullName evidence="5">Holliday junction regulator protein family C-terminal domain-containing protein</fullName>
    </recommendedName>
</protein>
<evidence type="ECO:0000256" key="2">
    <source>
        <dbReference type="ARBA" id="ARBA00023125"/>
    </source>
</evidence>